<organism evidence="12 13">
    <name type="scientific">Podospora pseudocomata</name>
    <dbReference type="NCBI Taxonomy" id="2093779"/>
    <lineage>
        <taxon>Eukaryota</taxon>
        <taxon>Fungi</taxon>
        <taxon>Dikarya</taxon>
        <taxon>Ascomycota</taxon>
        <taxon>Pezizomycotina</taxon>
        <taxon>Sordariomycetes</taxon>
        <taxon>Sordariomycetidae</taxon>
        <taxon>Sordariales</taxon>
        <taxon>Podosporaceae</taxon>
        <taxon>Podospora</taxon>
    </lineage>
</organism>
<dbReference type="RefSeq" id="XP_062744853.1">
    <property type="nucleotide sequence ID" value="XM_062888923.1"/>
</dbReference>
<comment type="similarity">
    <text evidence="3">Belongs to the ALG14 family.</text>
</comment>
<dbReference type="PANTHER" id="PTHR12154:SF4">
    <property type="entry name" value="UDP-N-ACETYLGLUCOSAMINE TRANSFERASE SUBUNIT ALG14 HOMOLOG"/>
    <property type="match status" value="1"/>
</dbReference>
<comment type="subcellular location">
    <subcellularLocation>
        <location evidence="1">Endoplasmic reticulum membrane</location>
        <topology evidence="1">Single-pass membrane protein</topology>
    </subcellularLocation>
    <subcellularLocation>
        <location evidence="2">Nucleus membrane</location>
        <topology evidence="2">Single-pass membrane protein</topology>
    </subcellularLocation>
</comment>
<dbReference type="GO" id="GO:0004577">
    <property type="term" value="F:N-acetylglucosaminyldiphosphodolichol N-acetylglucosaminyltransferase activity"/>
    <property type="evidence" value="ECO:0007669"/>
    <property type="project" value="UniProtKB-EC"/>
</dbReference>
<evidence type="ECO:0000256" key="5">
    <source>
        <dbReference type="ARBA" id="ARBA00017467"/>
    </source>
</evidence>
<name>A0ABR0GJG8_9PEZI</name>
<evidence type="ECO:0000256" key="6">
    <source>
        <dbReference type="ARBA" id="ARBA00022692"/>
    </source>
</evidence>
<protein>
    <recommendedName>
        <fullName evidence="5">UDP-N-acetylglucosamine transferase subunit ALG14</fullName>
    </recommendedName>
    <alternativeName>
        <fullName evidence="10">Asparagine-linked glycosylation protein 14</fullName>
    </alternativeName>
</protein>
<keyword evidence="9" id="KW-0472">Membrane</keyword>
<dbReference type="Pfam" id="PF08660">
    <property type="entry name" value="Alg14"/>
    <property type="match status" value="1"/>
</dbReference>
<proteinExistence type="inferred from homology"/>
<evidence type="ECO:0000256" key="7">
    <source>
        <dbReference type="ARBA" id="ARBA00022824"/>
    </source>
</evidence>
<comment type="subunit">
    <text evidence="4">Heterodimer with ALG13 to form a functional enzyme.</text>
</comment>
<feature type="compositionally biased region" description="Low complexity" evidence="11">
    <location>
        <begin position="47"/>
        <end position="102"/>
    </location>
</feature>
<accession>A0ABR0GJG8</accession>
<dbReference type="EMBL" id="JAFFHA010000005">
    <property type="protein sequence ID" value="KAK4655878.1"/>
    <property type="molecule type" value="Genomic_DNA"/>
</dbReference>
<keyword evidence="12" id="KW-0808">Transferase</keyword>
<evidence type="ECO:0000256" key="11">
    <source>
        <dbReference type="SAM" id="MobiDB-lite"/>
    </source>
</evidence>
<dbReference type="Proteomes" id="UP001323405">
    <property type="component" value="Unassembled WGS sequence"/>
</dbReference>
<evidence type="ECO:0000313" key="13">
    <source>
        <dbReference type="Proteomes" id="UP001323405"/>
    </source>
</evidence>
<reference evidence="12 13" key="1">
    <citation type="journal article" date="2023" name="bioRxiv">
        <title>High-quality genome assemblies of four members of thePodospora anserinaspecies complex.</title>
        <authorList>
            <person name="Ament-Velasquez S.L."/>
            <person name="Vogan A.A."/>
            <person name="Wallerman O."/>
            <person name="Hartmann F."/>
            <person name="Gautier V."/>
            <person name="Silar P."/>
            <person name="Giraud T."/>
            <person name="Johannesson H."/>
        </authorList>
    </citation>
    <scope>NUCLEOTIDE SEQUENCE [LARGE SCALE GENOMIC DNA]</scope>
    <source>
        <strain evidence="12 13">CBS 415.72m</strain>
    </source>
</reference>
<keyword evidence="7" id="KW-0256">Endoplasmic reticulum</keyword>
<dbReference type="GeneID" id="87908830"/>
<evidence type="ECO:0000256" key="4">
    <source>
        <dbReference type="ARBA" id="ARBA00011335"/>
    </source>
</evidence>
<evidence type="ECO:0000256" key="8">
    <source>
        <dbReference type="ARBA" id="ARBA00022989"/>
    </source>
</evidence>
<evidence type="ECO:0000256" key="2">
    <source>
        <dbReference type="ARBA" id="ARBA00004590"/>
    </source>
</evidence>
<gene>
    <name evidence="12" type="primary">ALG14</name>
    <name evidence="12" type="ORF">QC762_306300</name>
</gene>
<comment type="caution">
    <text evidence="12">The sequence shown here is derived from an EMBL/GenBank/DDBJ whole genome shotgun (WGS) entry which is preliminary data.</text>
</comment>
<feature type="region of interest" description="Disordered" evidence="11">
    <location>
        <begin position="1"/>
        <end position="146"/>
    </location>
</feature>
<evidence type="ECO:0000256" key="9">
    <source>
        <dbReference type="ARBA" id="ARBA00023136"/>
    </source>
</evidence>
<keyword evidence="6" id="KW-0812">Transmembrane</keyword>
<sequence>MDPHLSDRGESQAATHKPLDSLADQPGFLQNNQQREGGSPAEQNLEPPASDFFSSSPQSVPPSDLVPSSSQTVPTSDLSSSSSQTILTSDLSSSSTLPSKPLSPRERPSPQVSAAQEKASLVSPARPQETASPSPSPPKSAPPAEERDEIKMLESIDEMGGEGGLLGAPLEAEFSLFKIKPQIYRHQTLVSSRRRARGGLFPALARGAVPVASSRGDGILGRVPAYFLFVLGSGGHTTEMFETIKNSFLPSPAQHRRYVITSGDGDSLRRLLRLESLLDWAVLGSSAGVDKARVGTRDMFTIPRARRVHQPFWTAPFTSLVTGVGAVKALSTVPRSRKGEGYKWPNVIVTNGPGTGFVVALVAYILKLLAVVPQDACKVVYVETWARINSLSLTGKMFYWSGIAEVFGVQHRQLCDKYEGVVYVGEVGAAKGARMG</sequence>
<evidence type="ECO:0000256" key="1">
    <source>
        <dbReference type="ARBA" id="ARBA00004389"/>
    </source>
</evidence>
<keyword evidence="8" id="KW-1133">Transmembrane helix</keyword>
<evidence type="ECO:0000256" key="3">
    <source>
        <dbReference type="ARBA" id="ARBA00009731"/>
    </source>
</evidence>
<evidence type="ECO:0000256" key="10">
    <source>
        <dbReference type="ARBA" id="ARBA00032062"/>
    </source>
</evidence>
<keyword evidence="12" id="KW-0328">Glycosyltransferase</keyword>
<dbReference type="InterPro" id="IPR013969">
    <property type="entry name" value="Oligosacch_biosynth_Alg14"/>
</dbReference>
<keyword evidence="13" id="KW-1185">Reference proteome</keyword>
<evidence type="ECO:0000313" key="12">
    <source>
        <dbReference type="EMBL" id="KAK4655878.1"/>
    </source>
</evidence>
<dbReference type="PANTHER" id="PTHR12154">
    <property type="entry name" value="GLYCOSYL TRANSFERASE-RELATED"/>
    <property type="match status" value="1"/>
</dbReference>
<feature type="compositionally biased region" description="Basic and acidic residues" evidence="11">
    <location>
        <begin position="1"/>
        <end position="10"/>
    </location>
</feature>